<gene>
    <name evidence="3" type="ORF">BN980_GECA04s04047g</name>
    <name evidence="4" type="ORF">DV451_000374</name>
</gene>
<reference evidence="3 5" key="1">
    <citation type="submission" date="2014-03" db="EMBL/GenBank/DDBJ databases">
        <authorList>
            <person name="Casaregola S."/>
        </authorList>
    </citation>
    <scope>NUCLEOTIDE SEQUENCE [LARGE SCALE GENOMIC DNA]</scope>
    <source>
        <strain evidence="3 5">CLIB 918</strain>
    </source>
</reference>
<dbReference type="STRING" id="1173061.A0A0J9X7E5"/>
<keyword evidence="5" id="KW-1185">Reference proteome</keyword>
<feature type="domain" description="25S rRNA (uridine-N(3))-methyltransferase BMT5-like" evidence="2">
    <location>
        <begin position="84"/>
        <end position="304"/>
    </location>
</feature>
<name>A0A0J9X7E5_GEOCN</name>
<feature type="compositionally biased region" description="Basic residues" evidence="1">
    <location>
        <begin position="355"/>
        <end position="365"/>
    </location>
</feature>
<evidence type="ECO:0000256" key="1">
    <source>
        <dbReference type="SAM" id="MobiDB-lite"/>
    </source>
</evidence>
<reference evidence="4" key="2">
    <citation type="journal article" date="2020" name="Front. Microbiol.">
        <title>Phenotypic and Genetic Characterization of the Cheese Ripening Yeast Geotrichum candidum.</title>
        <authorList>
            <person name="Perkins V."/>
            <person name="Vignola S."/>
            <person name="Lessard M.H."/>
            <person name="Plante P.L."/>
            <person name="Corbeil J."/>
            <person name="Dugat-Bony E."/>
            <person name="Frenette M."/>
            <person name="Labrie S."/>
        </authorList>
    </citation>
    <scope>NUCLEOTIDE SEQUENCE</scope>
    <source>
        <strain evidence="4">LMA-70</strain>
    </source>
</reference>
<proteinExistence type="predicted"/>
<dbReference type="PANTHER" id="PTHR11538:SF26">
    <property type="entry name" value="FERREDOXIN-FOLD ANTICODON-BINDING DOMAIN-CONTAINING PROTEIN 1"/>
    <property type="match status" value="1"/>
</dbReference>
<evidence type="ECO:0000313" key="4">
    <source>
        <dbReference type="EMBL" id="KAF5104783.1"/>
    </source>
</evidence>
<dbReference type="AlphaFoldDB" id="A0A0J9X7E5"/>
<feature type="region of interest" description="Disordered" evidence="1">
    <location>
        <begin position="137"/>
        <end position="164"/>
    </location>
</feature>
<evidence type="ECO:0000259" key="2">
    <source>
        <dbReference type="Pfam" id="PF10354"/>
    </source>
</evidence>
<reference evidence="4" key="3">
    <citation type="submission" date="2020-01" db="EMBL/GenBank/DDBJ databases">
        <authorList>
            <person name="Perkins V."/>
            <person name="Lessard M.-H."/>
            <person name="Dugat-Bony E."/>
            <person name="Frenette M."/>
            <person name="Labrie S."/>
        </authorList>
    </citation>
    <scope>NUCLEOTIDE SEQUENCE</scope>
    <source>
        <strain evidence="4">LMA-70</strain>
    </source>
</reference>
<sequence length="385" mass="42920">MCAKKKGGLAAILVREKKNEKIMKREQYAIQKQQQMKDNAKAKRRKQSAPTAATAAEDGSPESRAASKAALKYSLPFKEDDRLLLIGEGDFSFAASIVREGFAKFLVPTAFDDEATVTAKYPDSGAANVEYLRSAQIPIDSKQENDTANSNGANAEEEEEEFGQIPSQTVTCLPLFSIDGTKLGATKSLQQALYKFPLLDRDGTNTPKPFPTKYDVVLFNFPHIGNGVKDQARNILQHQQLMSQFFAAAKSVIDSKTNGSIVVSLFEGLPYSQWSLKALAKAQGLSLRRSLNFDWDLFKGYNHRLTAGRGDTTKEAHSRQAKFFIFEFFENSAMNKEAIAEMRKKKRQMDQLKNVKGKKNKKRQYQKLGTSRKGSNNNNGDDDSD</sequence>
<comment type="caution">
    <text evidence="3">The sequence shown here is derived from an EMBL/GenBank/DDBJ whole genome shotgun (WGS) entry which is preliminary data.</text>
</comment>
<dbReference type="EMBL" id="QQZK01000004">
    <property type="protein sequence ID" value="KAF5104783.1"/>
    <property type="molecule type" value="Genomic_DNA"/>
</dbReference>
<dbReference type="Proteomes" id="UP000242525">
    <property type="component" value="Unassembled WGS sequence"/>
</dbReference>
<keyword evidence="3" id="KW-0808">Transferase</keyword>
<dbReference type="Proteomes" id="UP000750522">
    <property type="component" value="Unassembled WGS sequence"/>
</dbReference>
<dbReference type="GO" id="GO:0005737">
    <property type="term" value="C:cytoplasm"/>
    <property type="evidence" value="ECO:0007669"/>
    <property type="project" value="TreeGrafter"/>
</dbReference>
<organism evidence="3 5">
    <name type="scientific">Geotrichum candidum</name>
    <name type="common">Oospora lactis</name>
    <name type="synonym">Dipodascus geotrichum</name>
    <dbReference type="NCBI Taxonomy" id="1173061"/>
    <lineage>
        <taxon>Eukaryota</taxon>
        <taxon>Fungi</taxon>
        <taxon>Dikarya</taxon>
        <taxon>Ascomycota</taxon>
        <taxon>Saccharomycotina</taxon>
        <taxon>Dipodascomycetes</taxon>
        <taxon>Dipodascales</taxon>
        <taxon>Dipodascaceae</taxon>
        <taxon>Geotrichum</taxon>
    </lineage>
</organism>
<evidence type="ECO:0000313" key="3">
    <source>
        <dbReference type="EMBL" id="CDO53084.1"/>
    </source>
</evidence>
<dbReference type="Pfam" id="PF10354">
    <property type="entry name" value="BMT5-like"/>
    <property type="match status" value="1"/>
</dbReference>
<accession>A0A0J9X7E5</accession>
<feature type="compositionally biased region" description="Low complexity" evidence="1">
    <location>
        <begin position="366"/>
        <end position="379"/>
    </location>
</feature>
<dbReference type="OrthoDB" id="273345at2759"/>
<dbReference type="PANTHER" id="PTHR11538">
    <property type="entry name" value="PHENYLALANYL-TRNA SYNTHETASE"/>
    <property type="match status" value="1"/>
</dbReference>
<evidence type="ECO:0000313" key="5">
    <source>
        <dbReference type="Proteomes" id="UP000242525"/>
    </source>
</evidence>
<keyword evidence="3" id="KW-0489">Methyltransferase</keyword>
<dbReference type="InterPro" id="IPR019446">
    <property type="entry name" value="BMT5-like"/>
</dbReference>
<dbReference type="EMBL" id="CCBN010000004">
    <property type="protein sequence ID" value="CDO53084.1"/>
    <property type="molecule type" value="Genomic_DNA"/>
</dbReference>
<feature type="region of interest" description="Disordered" evidence="1">
    <location>
        <begin position="343"/>
        <end position="385"/>
    </location>
</feature>
<feature type="region of interest" description="Disordered" evidence="1">
    <location>
        <begin position="31"/>
        <end position="65"/>
    </location>
</feature>
<dbReference type="GO" id="GO:0070475">
    <property type="term" value="P:rRNA base methylation"/>
    <property type="evidence" value="ECO:0007669"/>
    <property type="project" value="InterPro"/>
</dbReference>
<dbReference type="GO" id="GO:0070042">
    <property type="term" value="F:rRNA (uridine-N3-)-methyltransferase activity"/>
    <property type="evidence" value="ECO:0007669"/>
    <property type="project" value="InterPro"/>
</dbReference>
<protein>
    <submittedName>
        <fullName evidence="3">Similar to Saccharomyces cerevisiae YIL096C Putative S-adenosylmethionine-dependent methyltransferase</fullName>
    </submittedName>
</protein>